<dbReference type="EMBL" id="CP041918">
    <property type="protein sequence ID" value="QDR66132.1"/>
    <property type="molecule type" value="Genomic_DNA"/>
</dbReference>
<sequence length="248" mass="29544">MKLTKAQRNVLQKQFELAFQDKELVTAFKEDYENIYERMAQDVLTQNGFPKMTEINDNVVEMEIKPKSDVEPFVDYVEGSDDIEDDDDFEHIRTDGSYFIEIILERENLRHTNISFRIKIDPNEYLEEHPTEQYLAKEMSKAYDKNELEKHVKENSEFKEEELREYLVDEGFPEDVDLNKVKYSMDNLQLTDSFTNIAEMILDTGRFSSGDRVNSFVKRDMYKIIVDGKLYEYDFRLESDPHELEEME</sequence>
<gene>
    <name evidence="1" type="ORF">FPV13_14630</name>
</gene>
<proteinExistence type="predicted"/>
<name>A0A517CMP4_MAMSC</name>
<keyword evidence="1" id="KW-0614">Plasmid</keyword>
<accession>A0A517CMP4</accession>
<reference evidence="1" key="1">
    <citation type="submission" date="2019-07" db="EMBL/GenBank/DDBJ databases">
        <title>Draft Genome Sequence of Megaplasmid-Bearing Staphylococcus scuiri strain B9-58B Isolated from Retail Pork.</title>
        <authorList>
            <person name="Neyaz L."/>
            <person name="Karki A.B."/>
            <person name="Fakhr M.K."/>
        </authorList>
    </citation>
    <scope>NUCLEOTIDE SEQUENCE</scope>
    <source>
        <strain evidence="1">B9-58B</strain>
        <plasmid evidence="1">pSSLNP162</plasmid>
    </source>
</reference>
<dbReference type="RefSeq" id="WP_152292175.1">
    <property type="nucleotide sequence ID" value="NZ_CAJVGN010000002.1"/>
</dbReference>
<dbReference type="AlphaFoldDB" id="A0A517CMP4"/>
<protein>
    <submittedName>
        <fullName evidence="1">Uncharacterized protein</fullName>
    </submittedName>
</protein>
<organism evidence="1">
    <name type="scientific">Mammaliicoccus sciuri</name>
    <name type="common">Staphylococcus sciuri</name>
    <dbReference type="NCBI Taxonomy" id="1296"/>
    <lineage>
        <taxon>Bacteria</taxon>
        <taxon>Bacillati</taxon>
        <taxon>Bacillota</taxon>
        <taxon>Bacilli</taxon>
        <taxon>Bacillales</taxon>
        <taxon>Staphylococcaceae</taxon>
        <taxon>Mammaliicoccus</taxon>
    </lineage>
</organism>
<geneLocation type="plasmid" evidence="1">
    <name>pSSLNP162</name>
</geneLocation>
<evidence type="ECO:0000313" key="1">
    <source>
        <dbReference type="EMBL" id="QDR66132.1"/>
    </source>
</evidence>